<keyword evidence="2" id="KW-1185">Reference proteome</keyword>
<gene>
    <name evidence="1" type="ORF">JI62_15065</name>
</gene>
<dbReference type="PANTHER" id="PTHR43431">
    <property type="entry name" value="OXIDOREDUCTASE, SHORT CHAIN DEHYDROGENASE/REDUCTASE FAMILY (AFU_ORTHOLOGUE AFUA_5G14000)"/>
    <property type="match status" value="1"/>
</dbReference>
<dbReference type="CDD" id="cd05233">
    <property type="entry name" value="SDR_c"/>
    <property type="match status" value="1"/>
</dbReference>
<reference evidence="1 2" key="1">
    <citation type="submission" date="2014-08" db="EMBL/GenBank/DDBJ databases">
        <title>Draft genome sequence of a novel L-asparaginase producing marine bacterium, Halomonas campaniensis.</title>
        <authorList>
            <person name="Sundarakrishnan B."/>
            <person name="Moushumi Priya A."/>
            <person name="Raman G."/>
            <person name="Sakthivel N."/>
            <person name="Park S."/>
            <person name="Jayachandran S."/>
        </authorList>
    </citation>
    <scope>NUCLEOTIDE SEQUENCE [LARGE SCALE GENOMIC DNA]</scope>
    <source>
        <strain evidence="1 2">SK03</strain>
    </source>
</reference>
<dbReference type="Proteomes" id="UP000197334">
    <property type="component" value="Unassembled WGS sequence"/>
</dbReference>
<dbReference type="AlphaFoldDB" id="A0A246RZG7"/>
<dbReference type="SUPFAM" id="SSF51735">
    <property type="entry name" value="NAD(P)-binding Rossmann-fold domains"/>
    <property type="match status" value="1"/>
</dbReference>
<dbReference type="InterPro" id="IPR036291">
    <property type="entry name" value="NAD(P)-bd_dom_sf"/>
</dbReference>
<organism evidence="1 2">
    <name type="scientific">Halomonas campaniensis</name>
    <dbReference type="NCBI Taxonomy" id="213554"/>
    <lineage>
        <taxon>Bacteria</taxon>
        <taxon>Pseudomonadati</taxon>
        <taxon>Pseudomonadota</taxon>
        <taxon>Gammaproteobacteria</taxon>
        <taxon>Oceanospirillales</taxon>
        <taxon>Halomonadaceae</taxon>
        <taxon>Halomonas</taxon>
    </lineage>
</organism>
<dbReference type="Gene3D" id="3.40.50.720">
    <property type="entry name" value="NAD(P)-binding Rossmann-like Domain"/>
    <property type="match status" value="1"/>
</dbReference>
<proteinExistence type="predicted"/>
<protein>
    <submittedName>
        <fullName evidence="1">Dehydrogenase</fullName>
    </submittedName>
</protein>
<dbReference type="OrthoDB" id="9808814at2"/>
<dbReference type="PRINTS" id="PR00081">
    <property type="entry name" value="GDHRDH"/>
</dbReference>
<comment type="caution">
    <text evidence="1">The sequence shown here is derived from an EMBL/GenBank/DDBJ whole genome shotgun (WGS) entry which is preliminary data.</text>
</comment>
<dbReference type="InterPro" id="IPR002347">
    <property type="entry name" value="SDR_fam"/>
</dbReference>
<name>A0A246RZG7_9GAMM</name>
<dbReference type="Pfam" id="PF00106">
    <property type="entry name" value="adh_short"/>
    <property type="match status" value="1"/>
</dbReference>
<accession>A0A246RZG7</accession>
<sequence length="238" mass="25848">MKLMVVGASKGLGRAFVEGLCTAGDNVVGISRLRPKELKLPDFVSLDWIEADLGTPLEAALEIERQAPPELDVLIYNLGVWEETAFTDEYKFLDDSDESIVGMVNINITGTILLLKRLIPKLLNSTNPRLILTGSTSGLRQSGRPEVTFGASKFALTGIGDALREGFRKDGLAVTCLQLGYLNTDDALSVPLDEAALRGDGQLVPVHDVVNVVNTLINMSSASYVRELVLPAIYDERF</sequence>
<evidence type="ECO:0000313" key="2">
    <source>
        <dbReference type="Proteomes" id="UP000197334"/>
    </source>
</evidence>
<dbReference type="EMBL" id="JPUA01000034">
    <property type="protein sequence ID" value="OWV28955.1"/>
    <property type="molecule type" value="Genomic_DNA"/>
</dbReference>
<dbReference type="PANTHER" id="PTHR43431:SF7">
    <property type="entry name" value="OXIDOREDUCTASE, SHORT CHAIN DEHYDROGENASE_REDUCTASE FAMILY (AFU_ORTHOLOGUE AFUA_5G14000)"/>
    <property type="match status" value="1"/>
</dbReference>
<dbReference type="RefSeq" id="WP_088701350.1">
    <property type="nucleotide sequence ID" value="NZ_JPUA01000034.1"/>
</dbReference>
<evidence type="ECO:0000313" key="1">
    <source>
        <dbReference type="EMBL" id="OWV28955.1"/>
    </source>
</evidence>